<dbReference type="Proteomes" id="UP000472268">
    <property type="component" value="Chromosome 5"/>
</dbReference>
<keyword evidence="3" id="KW-1185">Reference proteome</keyword>
<dbReference type="InterPro" id="IPR011012">
    <property type="entry name" value="Longin-like_dom_sf"/>
</dbReference>
<dbReference type="SUPFAM" id="SSF64356">
    <property type="entry name" value="SNARE-like"/>
    <property type="match status" value="1"/>
</dbReference>
<protein>
    <submittedName>
        <fullName evidence="2">Uncharacterized protein</fullName>
    </submittedName>
</protein>
<dbReference type="AlphaFoldDB" id="A0A673UZ22"/>
<dbReference type="Gene3D" id="3.30.450.50">
    <property type="entry name" value="Longin domain"/>
    <property type="match status" value="1"/>
</dbReference>
<evidence type="ECO:0000313" key="2">
    <source>
        <dbReference type="Ensembl" id="ENSSSUP00005026581.1"/>
    </source>
</evidence>
<evidence type="ECO:0000256" key="1">
    <source>
        <dbReference type="SAM" id="MobiDB-lite"/>
    </source>
</evidence>
<sequence>MWGLVQDIPLPSEPLGPRHVGPSRRRSGRDLQQYQSQAKQLFCKLNEQSPTRWTLEAGAMTFRYIIEQVFVIWFCVKLPFLRNWLLPT</sequence>
<dbReference type="Ensembl" id="ENSSSUT00005030392.1">
    <property type="protein sequence ID" value="ENSSSUP00005026581.1"/>
    <property type="gene ID" value="ENSSSUG00005017251.1"/>
</dbReference>
<reference evidence="2" key="2">
    <citation type="submission" date="2025-08" db="UniProtKB">
        <authorList>
            <consortium name="Ensembl"/>
        </authorList>
    </citation>
    <scope>IDENTIFICATION</scope>
</reference>
<organism evidence="2 3">
    <name type="scientific">Suricata suricatta</name>
    <name type="common">Meerkat</name>
    <dbReference type="NCBI Taxonomy" id="37032"/>
    <lineage>
        <taxon>Eukaryota</taxon>
        <taxon>Metazoa</taxon>
        <taxon>Chordata</taxon>
        <taxon>Craniata</taxon>
        <taxon>Vertebrata</taxon>
        <taxon>Euteleostomi</taxon>
        <taxon>Mammalia</taxon>
        <taxon>Eutheria</taxon>
        <taxon>Laurasiatheria</taxon>
        <taxon>Carnivora</taxon>
        <taxon>Feliformia</taxon>
        <taxon>Herpestidae</taxon>
        <taxon>Suricata</taxon>
    </lineage>
</organism>
<proteinExistence type="predicted"/>
<accession>A0A673UZ22</accession>
<evidence type="ECO:0000313" key="3">
    <source>
        <dbReference type="Proteomes" id="UP000472268"/>
    </source>
</evidence>
<reference evidence="2" key="3">
    <citation type="submission" date="2025-09" db="UniProtKB">
        <authorList>
            <consortium name="Ensembl"/>
        </authorList>
    </citation>
    <scope>IDENTIFICATION</scope>
</reference>
<name>A0A673UZ22_SURSU</name>
<feature type="region of interest" description="Disordered" evidence="1">
    <location>
        <begin position="1"/>
        <end position="29"/>
    </location>
</feature>
<reference evidence="2 3" key="1">
    <citation type="submission" date="2019-05" db="EMBL/GenBank/DDBJ databases">
        <title>A Chromosome-scale Meerkat (S. suricatta) Genome Assembly.</title>
        <authorList>
            <person name="Dudchenko O."/>
            <person name="Lieberman Aiden E."/>
            <person name="Tung J."/>
            <person name="Barreiro L.B."/>
            <person name="Clutton-Brock T.H."/>
        </authorList>
    </citation>
    <scope>NUCLEOTIDE SEQUENCE [LARGE SCALE GENOMIC DNA]</scope>
</reference>